<protein>
    <recommendedName>
        <fullName evidence="3">F-box domain-containing protein</fullName>
    </recommendedName>
</protein>
<sequence length="478" mass="53314">MLTLYPRIDFSSLVTTSTNPTLPPELLHQIFGFLHPDIDGLMACSEALSTTNLRGLSDSWLYRDVCVYTGNLEFGGKGTKMLHLHSSELYQLLQSNNRGSLKNIIRSLCITLRSTSGAAEITPLLSNPLLTPRLHAITLTAAKGRIILWQRCDAAFQKSLLKRLTWTGDGNFHGKENGVIKELAVRATQGFPLPILEKCLGLTRVYLDADFSIMIRPAENIDAKIDLVQPCLYDLSVQRQPLNVLNWFTYPNVRSMISTLRCLDIGNLTILAWREFSNLLEGCKDTLQQLTVDLRQAFSVWTDDASLDSIAYEQLILTPDLVGLRELTVLVGITSTAQQFVSTPPTTLDGPGYHVSRRYATSLQSVGILLKKWWFDPLLVNKPNMKAIEVQVDFTMSGVDPPNLAEIDFQDLYLSNTSITTTPDPLNPPPLINLNFISAKHDTSPIPFSTLRADIERNEILSVMILNGELKVSKRTLS</sequence>
<comment type="caution">
    <text evidence="1">The sequence shown here is derived from an EMBL/GenBank/DDBJ whole genome shotgun (WGS) entry which is preliminary data.</text>
</comment>
<dbReference type="EMBL" id="MU157878">
    <property type="protein sequence ID" value="KAF9525883.1"/>
    <property type="molecule type" value="Genomic_DNA"/>
</dbReference>
<evidence type="ECO:0000313" key="2">
    <source>
        <dbReference type="Proteomes" id="UP000807306"/>
    </source>
</evidence>
<name>A0A9P6EBI1_9AGAR</name>
<proteinExistence type="predicted"/>
<dbReference type="Proteomes" id="UP000807306">
    <property type="component" value="Unassembled WGS sequence"/>
</dbReference>
<evidence type="ECO:0008006" key="3">
    <source>
        <dbReference type="Google" id="ProtNLM"/>
    </source>
</evidence>
<keyword evidence="2" id="KW-1185">Reference proteome</keyword>
<organism evidence="1 2">
    <name type="scientific">Crepidotus variabilis</name>
    <dbReference type="NCBI Taxonomy" id="179855"/>
    <lineage>
        <taxon>Eukaryota</taxon>
        <taxon>Fungi</taxon>
        <taxon>Dikarya</taxon>
        <taxon>Basidiomycota</taxon>
        <taxon>Agaricomycotina</taxon>
        <taxon>Agaricomycetes</taxon>
        <taxon>Agaricomycetidae</taxon>
        <taxon>Agaricales</taxon>
        <taxon>Agaricineae</taxon>
        <taxon>Crepidotaceae</taxon>
        <taxon>Crepidotus</taxon>
    </lineage>
</organism>
<gene>
    <name evidence="1" type="ORF">CPB83DRAFT_858788</name>
</gene>
<accession>A0A9P6EBI1</accession>
<dbReference type="AlphaFoldDB" id="A0A9P6EBI1"/>
<evidence type="ECO:0000313" key="1">
    <source>
        <dbReference type="EMBL" id="KAF9525883.1"/>
    </source>
</evidence>
<reference evidence="1" key="1">
    <citation type="submission" date="2020-11" db="EMBL/GenBank/DDBJ databases">
        <authorList>
            <consortium name="DOE Joint Genome Institute"/>
            <person name="Ahrendt S."/>
            <person name="Riley R."/>
            <person name="Andreopoulos W."/>
            <person name="Labutti K."/>
            <person name="Pangilinan J."/>
            <person name="Ruiz-Duenas F.J."/>
            <person name="Barrasa J.M."/>
            <person name="Sanchez-Garcia M."/>
            <person name="Camarero S."/>
            <person name="Miyauchi S."/>
            <person name="Serrano A."/>
            <person name="Linde D."/>
            <person name="Babiker R."/>
            <person name="Drula E."/>
            <person name="Ayuso-Fernandez I."/>
            <person name="Pacheco R."/>
            <person name="Padilla G."/>
            <person name="Ferreira P."/>
            <person name="Barriuso J."/>
            <person name="Kellner H."/>
            <person name="Castanera R."/>
            <person name="Alfaro M."/>
            <person name="Ramirez L."/>
            <person name="Pisabarro A.G."/>
            <person name="Kuo A."/>
            <person name="Tritt A."/>
            <person name="Lipzen A."/>
            <person name="He G."/>
            <person name="Yan M."/>
            <person name="Ng V."/>
            <person name="Cullen D."/>
            <person name="Martin F."/>
            <person name="Rosso M.-N."/>
            <person name="Henrissat B."/>
            <person name="Hibbett D."/>
            <person name="Martinez A.T."/>
            <person name="Grigoriev I.V."/>
        </authorList>
    </citation>
    <scope>NUCLEOTIDE SEQUENCE</scope>
    <source>
        <strain evidence="1">CBS 506.95</strain>
    </source>
</reference>